<evidence type="ECO:0000313" key="3">
    <source>
        <dbReference type="EMBL" id="WOL02510.1"/>
    </source>
</evidence>
<accession>A0AAQ3K7P3</accession>
<keyword evidence="4" id="KW-1185">Reference proteome</keyword>
<feature type="region of interest" description="Disordered" evidence="1">
    <location>
        <begin position="111"/>
        <end position="157"/>
    </location>
</feature>
<feature type="compositionally biased region" description="Basic and acidic residues" evidence="1">
    <location>
        <begin position="134"/>
        <end position="144"/>
    </location>
</feature>
<dbReference type="EMBL" id="CP136892">
    <property type="protein sequence ID" value="WOL02510.1"/>
    <property type="molecule type" value="Genomic_DNA"/>
</dbReference>
<protein>
    <recommendedName>
        <fullName evidence="2">Reverse transcriptase zinc-binding domain-containing protein</fullName>
    </recommendedName>
</protein>
<name>A0AAQ3K7P3_9LILI</name>
<evidence type="ECO:0000256" key="1">
    <source>
        <dbReference type="SAM" id="MobiDB-lite"/>
    </source>
</evidence>
<dbReference type="InterPro" id="IPR026960">
    <property type="entry name" value="RVT-Znf"/>
</dbReference>
<evidence type="ECO:0000313" key="4">
    <source>
        <dbReference type="Proteomes" id="UP001327560"/>
    </source>
</evidence>
<organism evidence="3 4">
    <name type="scientific">Canna indica</name>
    <name type="common">Indian-shot</name>
    <dbReference type="NCBI Taxonomy" id="4628"/>
    <lineage>
        <taxon>Eukaryota</taxon>
        <taxon>Viridiplantae</taxon>
        <taxon>Streptophyta</taxon>
        <taxon>Embryophyta</taxon>
        <taxon>Tracheophyta</taxon>
        <taxon>Spermatophyta</taxon>
        <taxon>Magnoliopsida</taxon>
        <taxon>Liliopsida</taxon>
        <taxon>Zingiberales</taxon>
        <taxon>Cannaceae</taxon>
        <taxon>Canna</taxon>
    </lineage>
</organism>
<sequence length="157" mass="18097">MWIAIKNRLPARTRLRNHRSHIDDITCVFCKTANEDLSHLFRNCSQLSNKWDLFSLSRSGEGKQRPLGPPQQVQRAHIRKLLSRRRFASSISTDFIPAGAGLRDAVAPPAACRRNASKQDQYVASDESNEEAEKELTWAADDRKAMRRRRERRKGRD</sequence>
<evidence type="ECO:0000259" key="2">
    <source>
        <dbReference type="Pfam" id="PF13966"/>
    </source>
</evidence>
<reference evidence="3 4" key="1">
    <citation type="submission" date="2023-10" db="EMBL/GenBank/DDBJ databases">
        <title>Chromosome-scale genome assembly provides insights into flower coloration mechanisms of Canna indica.</title>
        <authorList>
            <person name="Li C."/>
        </authorList>
    </citation>
    <scope>NUCLEOTIDE SEQUENCE [LARGE SCALE GENOMIC DNA]</scope>
    <source>
        <tissue evidence="3">Flower</tissue>
    </source>
</reference>
<feature type="compositionally biased region" description="Basic residues" evidence="1">
    <location>
        <begin position="145"/>
        <end position="157"/>
    </location>
</feature>
<dbReference type="AlphaFoldDB" id="A0AAQ3K7P3"/>
<gene>
    <name evidence="3" type="ORF">Cni_G11229</name>
</gene>
<proteinExistence type="predicted"/>
<dbReference type="Pfam" id="PF13966">
    <property type="entry name" value="zf-RVT"/>
    <property type="match status" value="1"/>
</dbReference>
<feature type="domain" description="Reverse transcriptase zinc-binding" evidence="2">
    <location>
        <begin position="1"/>
        <end position="51"/>
    </location>
</feature>
<dbReference type="Proteomes" id="UP001327560">
    <property type="component" value="Chromosome 3"/>
</dbReference>